<organism evidence="2 3">
    <name type="scientific">Belliella pelovolcani</name>
    <dbReference type="NCBI Taxonomy" id="529505"/>
    <lineage>
        <taxon>Bacteria</taxon>
        <taxon>Pseudomonadati</taxon>
        <taxon>Bacteroidota</taxon>
        <taxon>Cytophagia</taxon>
        <taxon>Cytophagales</taxon>
        <taxon>Cyclobacteriaceae</taxon>
        <taxon>Belliella</taxon>
    </lineage>
</organism>
<evidence type="ECO:0000256" key="1">
    <source>
        <dbReference type="SAM" id="SignalP"/>
    </source>
</evidence>
<dbReference type="Proteomes" id="UP000186026">
    <property type="component" value="Unassembled WGS sequence"/>
</dbReference>
<dbReference type="SUPFAM" id="SSF56925">
    <property type="entry name" value="OMPA-like"/>
    <property type="match status" value="1"/>
</dbReference>
<dbReference type="EMBL" id="FTOP01000001">
    <property type="protein sequence ID" value="SIS48922.1"/>
    <property type="molecule type" value="Genomic_DNA"/>
</dbReference>
<evidence type="ECO:0000313" key="3">
    <source>
        <dbReference type="Proteomes" id="UP000186026"/>
    </source>
</evidence>
<dbReference type="RefSeq" id="WP_076497347.1">
    <property type="nucleotide sequence ID" value="NZ_FTOP01000001.1"/>
</dbReference>
<keyword evidence="3" id="KW-1185">Reference proteome</keyword>
<dbReference type="InterPro" id="IPR011250">
    <property type="entry name" value="OMP/PagP_B-barrel"/>
</dbReference>
<keyword evidence="1" id="KW-0732">Signal</keyword>
<sequence>MKNLLTALFLFLAVSFSSYAQDGLGGIQFNGGIPVGGFQPEVGNILFPSISISGLYQLPKTPFFVGGELGYGRYGTAMTRSRDIINGTDQRFRIRRNNNAINLTGVVRVMPETPFWVRPFVEGQFGGIHTYTRSKVRENRLADPLSSGTEVYDWGWIYQLGGGLMIPLEKSKETFLELRVNYVQTSEMDFLTKRDASYNDQGQVTLSPRTATFQMIQPSIGVKFAF</sequence>
<gene>
    <name evidence="2" type="ORF">SAMN05421761_10115</name>
</gene>
<name>A0A1N7JHS9_9BACT</name>
<dbReference type="STRING" id="529505.SAMN05421761_10115"/>
<accession>A0A1N7JHS9</accession>
<protein>
    <submittedName>
        <fullName evidence="2">Outer membrane protein beta-barrel domain-containing protein</fullName>
    </submittedName>
</protein>
<feature type="chain" id="PRO_5012613862" evidence="1">
    <location>
        <begin position="21"/>
        <end position="226"/>
    </location>
</feature>
<dbReference type="AlphaFoldDB" id="A0A1N7JHS9"/>
<reference evidence="3" key="1">
    <citation type="submission" date="2017-01" db="EMBL/GenBank/DDBJ databases">
        <authorList>
            <person name="Varghese N."/>
            <person name="Submissions S."/>
        </authorList>
    </citation>
    <scope>NUCLEOTIDE SEQUENCE [LARGE SCALE GENOMIC DNA]</scope>
    <source>
        <strain evidence="3">DSM 46698</strain>
    </source>
</reference>
<proteinExistence type="predicted"/>
<dbReference type="OrthoDB" id="1492607at2"/>
<evidence type="ECO:0000313" key="2">
    <source>
        <dbReference type="EMBL" id="SIS48922.1"/>
    </source>
</evidence>
<feature type="signal peptide" evidence="1">
    <location>
        <begin position="1"/>
        <end position="20"/>
    </location>
</feature>